<sequence length="207" mass="23396">MSEVNPEGFMVDGKNHEWNLGRIPKTDKDWRAEYRLQLKQVESYLDLAVEKNRELKELQNRLDALAEQNAKLAAARNQPAFHLGKRPETPEEIDAEVRLRETERRWEVELADRRHRADLAYEQSGLVRRAEDVRGWALVAVVFAIIASPWIAMIAGVAAKDFSLYVAPVTGIAGAIIGYWFGQGQRNDLQPPTIANSPTVIPRAESP</sequence>
<evidence type="ECO:0000256" key="1">
    <source>
        <dbReference type="SAM" id="Coils"/>
    </source>
</evidence>
<evidence type="ECO:0000256" key="2">
    <source>
        <dbReference type="SAM" id="Phobius"/>
    </source>
</evidence>
<keyword evidence="1" id="KW-0175">Coiled coil</keyword>
<evidence type="ECO:0000313" key="3">
    <source>
        <dbReference type="EMBL" id="MEB3966810.1"/>
    </source>
</evidence>
<keyword evidence="4" id="KW-1185">Reference proteome</keyword>
<keyword evidence="2" id="KW-0472">Membrane</keyword>
<keyword evidence="2" id="KW-1133">Transmembrane helix</keyword>
<feature type="transmembrane region" description="Helical" evidence="2">
    <location>
        <begin position="136"/>
        <end position="156"/>
    </location>
</feature>
<dbReference type="EMBL" id="JAOZYB010000368">
    <property type="protein sequence ID" value="MEB3966810.1"/>
    <property type="molecule type" value="Genomic_DNA"/>
</dbReference>
<proteinExistence type="predicted"/>
<comment type="caution">
    <text evidence="3">The sequence shown here is derived from an EMBL/GenBank/DDBJ whole genome shotgun (WGS) entry which is preliminary data.</text>
</comment>
<accession>A0ABU6CR10</accession>
<dbReference type="Proteomes" id="UP001352223">
    <property type="component" value="Unassembled WGS sequence"/>
</dbReference>
<organism evidence="3 4">
    <name type="scientific">Streptomyces kunmingensis</name>
    <dbReference type="NCBI Taxonomy" id="68225"/>
    <lineage>
        <taxon>Bacteria</taxon>
        <taxon>Bacillati</taxon>
        <taxon>Actinomycetota</taxon>
        <taxon>Actinomycetes</taxon>
        <taxon>Kitasatosporales</taxon>
        <taxon>Streptomycetaceae</taxon>
        <taxon>Streptomyces</taxon>
    </lineage>
</organism>
<keyword evidence="2" id="KW-0812">Transmembrane</keyword>
<feature type="transmembrane region" description="Helical" evidence="2">
    <location>
        <begin position="162"/>
        <end position="181"/>
    </location>
</feature>
<protein>
    <recommendedName>
        <fullName evidence="5">DUF1707 domain-containing protein</fullName>
    </recommendedName>
</protein>
<evidence type="ECO:0000313" key="4">
    <source>
        <dbReference type="Proteomes" id="UP001352223"/>
    </source>
</evidence>
<name>A0ABU6CR10_9ACTN</name>
<dbReference type="RefSeq" id="WP_324776460.1">
    <property type="nucleotide sequence ID" value="NZ_BAAATS010000002.1"/>
</dbReference>
<reference evidence="3 4" key="1">
    <citation type="submission" date="2022-10" db="EMBL/GenBank/DDBJ databases">
        <authorList>
            <person name="Xie J."/>
            <person name="Shen N."/>
        </authorList>
    </citation>
    <scope>NUCLEOTIDE SEQUENCE [LARGE SCALE GENOMIC DNA]</scope>
    <source>
        <strain evidence="3 4">DSM 41681</strain>
    </source>
</reference>
<feature type="coiled-coil region" evidence="1">
    <location>
        <begin position="38"/>
        <end position="78"/>
    </location>
</feature>
<gene>
    <name evidence="3" type="ORF">OKJ48_42250</name>
</gene>
<evidence type="ECO:0008006" key="5">
    <source>
        <dbReference type="Google" id="ProtNLM"/>
    </source>
</evidence>